<name>C0W027_9ACTO</name>
<dbReference type="PANTHER" id="PTHR43248:SF29">
    <property type="entry name" value="TRIPEPTIDYL AMINOPEPTIDASE"/>
    <property type="match status" value="1"/>
</dbReference>
<evidence type="ECO:0000259" key="6">
    <source>
        <dbReference type="Pfam" id="PF08386"/>
    </source>
</evidence>
<dbReference type="Pfam" id="PF00561">
    <property type="entry name" value="Abhydrolase_1"/>
    <property type="match status" value="1"/>
</dbReference>
<keyword evidence="2" id="KW-0732">Signal</keyword>
<dbReference type="InterPro" id="IPR000073">
    <property type="entry name" value="AB_hydrolase_1"/>
</dbReference>
<comment type="similarity">
    <text evidence="1">Belongs to the peptidase S33 family.</text>
</comment>
<evidence type="ECO:0000256" key="2">
    <source>
        <dbReference type="ARBA" id="ARBA00022729"/>
    </source>
</evidence>
<dbReference type="InterPro" id="IPR051601">
    <property type="entry name" value="Serine_prot/Carboxylest_S33"/>
</dbReference>
<dbReference type="HOGENOM" id="CLU_013364_3_1_11"/>
<comment type="caution">
    <text evidence="7">The sequence shown here is derived from an EMBL/GenBank/DDBJ whole genome shotgun (WGS) entry which is preliminary data.</text>
</comment>
<protein>
    <submittedName>
        <fullName evidence="7">TAP-like protein</fullName>
    </submittedName>
</protein>
<dbReference type="STRING" id="525245.HMPREF0044_0905"/>
<evidence type="ECO:0000256" key="1">
    <source>
        <dbReference type="ARBA" id="ARBA00010088"/>
    </source>
</evidence>
<evidence type="ECO:0000256" key="3">
    <source>
        <dbReference type="ARBA" id="ARBA00022801"/>
    </source>
</evidence>
<reference evidence="7 8" key="1">
    <citation type="submission" date="2009-01" db="EMBL/GenBank/DDBJ databases">
        <authorList>
            <person name="Qin X."/>
            <person name="Bachman B."/>
            <person name="Battles P."/>
            <person name="Bell A."/>
            <person name="Bess C."/>
            <person name="Bickham C."/>
            <person name="Chaboub L."/>
            <person name="Chen D."/>
            <person name="Coyle M."/>
            <person name="Deiros D.R."/>
            <person name="Dinh H."/>
            <person name="Forbes L."/>
            <person name="Fowler G."/>
            <person name="Francisco L."/>
            <person name="Fu Q."/>
            <person name="Gubbala S."/>
            <person name="Hale W."/>
            <person name="Han Y."/>
            <person name="Hemphill L."/>
            <person name="Highlander S.K."/>
            <person name="Hirani K."/>
            <person name="Hogues M."/>
            <person name="Jackson L."/>
            <person name="Jakkamsetti A."/>
            <person name="Javaid M."/>
            <person name="Jiang H."/>
            <person name="Korchina V."/>
            <person name="Kovar C."/>
            <person name="Lara F."/>
            <person name="Lee S."/>
            <person name="Mata R."/>
            <person name="Mathew T."/>
            <person name="Moen C."/>
            <person name="Morales K."/>
            <person name="Munidasa M."/>
            <person name="Nazareth L."/>
            <person name="Ngo R."/>
            <person name="Nguyen L."/>
            <person name="Okwuonu G."/>
            <person name="Ongeri F."/>
            <person name="Patil S."/>
            <person name="Petrosino J."/>
            <person name="Pham C."/>
            <person name="Pham P."/>
            <person name="Pu L.-L."/>
            <person name="Puazo M."/>
            <person name="Raj R."/>
            <person name="Reid J."/>
            <person name="Rouhana J."/>
            <person name="Saada N."/>
            <person name="Shang Y."/>
            <person name="Simmons D."/>
            <person name="Thornton R."/>
            <person name="Warren J."/>
            <person name="Weissenberger G."/>
            <person name="Zhang J."/>
            <person name="Zhang L."/>
            <person name="Zhou C."/>
            <person name="Zhu D."/>
            <person name="Muzny D."/>
            <person name="Worley K."/>
            <person name="Gibbs R."/>
        </authorList>
    </citation>
    <scope>NUCLEOTIDE SEQUENCE [LARGE SCALE GENOMIC DNA]</scope>
    <source>
        <strain evidence="7 8">DSM 15436</strain>
    </source>
</reference>
<feature type="region of interest" description="Disordered" evidence="4">
    <location>
        <begin position="358"/>
        <end position="379"/>
    </location>
</feature>
<dbReference type="GO" id="GO:0016787">
    <property type="term" value="F:hydrolase activity"/>
    <property type="evidence" value="ECO:0007669"/>
    <property type="project" value="UniProtKB-KW"/>
</dbReference>
<sequence>MSEDTKPVLPKIASITASEQAQRFPQYYAQEIKWEPCVEKQLLTEDIKAGFEQLQIPVETVECATIKAPLNWEAKNEAETESIELAVSRIHATQVQQLNHSQAIFTNPGGPGESGRFTWVEAVSAGQALDVLDSFDLIGFDPRGIGESTPLECEVPADDKDLGEFIKECSAKNPIAAYMGTSSVARDMELLRALLKLPQLDYLGYSYGTMLGATYATIFPENAGKLVLDSAENAQWATPEHAWKQQVAVADATLDLVKQCQSEFEPLGWVEKCPFVSVTDSATQIAQLNEKPLDGEGENKVDGEILRDYLAQGLYQADTERAQMFNTIAAALSGDKTAVETIFAMDYPFLEASVAEESEGGAFEAPAEATDSEDENAEDKSVVGRMIVTCHSFPKKPNLKAVKKEISVDNSNPLLDTEAGSTAVETALDTSCLQAKYVGTDINTRFSAEGMKTPVLVIGVRGDHATPYQYAQALAKELGNAKLLTLNGPGHGAAYVGKSQCVDAVVNNYFLSGKLPKKLICEPNSLSGE</sequence>
<organism evidence="7 8">
    <name type="scientific">Gleimia coleocanis DSM 15436</name>
    <dbReference type="NCBI Taxonomy" id="525245"/>
    <lineage>
        <taxon>Bacteria</taxon>
        <taxon>Bacillati</taxon>
        <taxon>Actinomycetota</taxon>
        <taxon>Actinomycetes</taxon>
        <taxon>Actinomycetales</taxon>
        <taxon>Actinomycetaceae</taxon>
        <taxon>Gleimia</taxon>
    </lineage>
</organism>
<keyword evidence="3" id="KW-0378">Hydrolase</keyword>
<dbReference type="InterPro" id="IPR029058">
    <property type="entry name" value="AB_hydrolase_fold"/>
</dbReference>
<dbReference type="EMBL" id="ACFG01000030">
    <property type="protein sequence ID" value="EEH63886.1"/>
    <property type="molecule type" value="Genomic_DNA"/>
</dbReference>
<evidence type="ECO:0000256" key="4">
    <source>
        <dbReference type="SAM" id="MobiDB-lite"/>
    </source>
</evidence>
<evidence type="ECO:0000313" key="8">
    <source>
        <dbReference type="Proteomes" id="UP000010301"/>
    </source>
</evidence>
<gene>
    <name evidence="7" type="ORF">HMPREF0044_0905</name>
</gene>
<feature type="domain" description="Peptidase S33 tripeptidyl aminopeptidase-like C-terminal" evidence="6">
    <location>
        <begin position="432"/>
        <end position="517"/>
    </location>
</feature>
<accession>C0W027</accession>
<dbReference type="eggNOG" id="COG0596">
    <property type="taxonomic scope" value="Bacteria"/>
</dbReference>
<dbReference type="PANTHER" id="PTHR43248">
    <property type="entry name" value="2-SUCCINYL-6-HYDROXY-2,4-CYCLOHEXADIENE-1-CARBOXYLATE SYNTHASE"/>
    <property type="match status" value="1"/>
</dbReference>
<feature type="compositionally biased region" description="Low complexity" evidence="4">
    <location>
        <begin position="360"/>
        <end position="369"/>
    </location>
</feature>
<dbReference type="Pfam" id="PF08386">
    <property type="entry name" value="Abhydrolase_4"/>
    <property type="match status" value="1"/>
</dbReference>
<dbReference type="InterPro" id="IPR013595">
    <property type="entry name" value="Pept_S33_TAP-like_C"/>
</dbReference>
<dbReference type="AlphaFoldDB" id="C0W027"/>
<evidence type="ECO:0000313" key="7">
    <source>
        <dbReference type="EMBL" id="EEH63886.1"/>
    </source>
</evidence>
<feature type="domain" description="AB hydrolase-1" evidence="5">
    <location>
        <begin position="107"/>
        <end position="249"/>
    </location>
</feature>
<dbReference type="OrthoDB" id="3252468at2"/>
<dbReference type="SUPFAM" id="SSF53474">
    <property type="entry name" value="alpha/beta-Hydrolases"/>
    <property type="match status" value="1"/>
</dbReference>
<evidence type="ECO:0000259" key="5">
    <source>
        <dbReference type="Pfam" id="PF00561"/>
    </source>
</evidence>
<proteinExistence type="inferred from homology"/>
<keyword evidence="8" id="KW-1185">Reference proteome</keyword>
<dbReference type="Proteomes" id="UP000010301">
    <property type="component" value="Unassembled WGS sequence"/>
</dbReference>
<dbReference type="Gene3D" id="3.40.50.1820">
    <property type="entry name" value="alpha/beta hydrolase"/>
    <property type="match status" value="1"/>
</dbReference>